<accession>X1L5M4</accession>
<proteinExistence type="predicted"/>
<dbReference type="Pfam" id="PF21196">
    <property type="entry name" value="PcrA_UvrD_tudor"/>
    <property type="match status" value="1"/>
</dbReference>
<sequence>APSFIASELKTGDHVHHAQFGVGVVVSCQPVVDDKEIVVVFRGGGIKKLLLSLARLEKVE</sequence>
<dbReference type="EMBL" id="BARV01005399">
    <property type="protein sequence ID" value="GAI14647.1"/>
    <property type="molecule type" value="Genomic_DNA"/>
</dbReference>
<organism evidence="1">
    <name type="scientific">marine sediment metagenome</name>
    <dbReference type="NCBI Taxonomy" id="412755"/>
    <lineage>
        <taxon>unclassified sequences</taxon>
        <taxon>metagenomes</taxon>
        <taxon>ecological metagenomes</taxon>
    </lineage>
</organism>
<gene>
    <name evidence="1" type="ORF">S06H3_11247</name>
</gene>
<feature type="non-terminal residue" evidence="1">
    <location>
        <position position="1"/>
    </location>
</feature>
<dbReference type="AlphaFoldDB" id="X1L5M4"/>
<reference evidence="1" key="1">
    <citation type="journal article" date="2014" name="Front. Microbiol.">
        <title>High frequency of phylogenetically diverse reductive dehalogenase-homologous genes in deep subseafloor sedimentary metagenomes.</title>
        <authorList>
            <person name="Kawai M."/>
            <person name="Futagami T."/>
            <person name="Toyoda A."/>
            <person name="Takaki Y."/>
            <person name="Nishi S."/>
            <person name="Hori S."/>
            <person name="Arai W."/>
            <person name="Tsubouchi T."/>
            <person name="Morono Y."/>
            <person name="Uchiyama I."/>
            <person name="Ito T."/>
            <person name="Fujiyama A."/>
            <person name="Inagaki F."/>
            <person name="Takami H."/>
        </authorList>
    </citation>
    <scope>NUCLEOTIDE SEQUENCE</scope>
    <source>
        <strain evidence="1">Expedition CK06-06</strain>
    </source>
</reference>
<evidence type="ECO:0000313" key="1">
    <source>
        <dbReference type="EMBL" id="GAI14647.1"/>
    </source>
</evidence>
<comment type="caution">
    <text evidence="1">The sequence shown here is derived from an EMBL/GenBank/DDBJ whole genome shotgun (WGS) entry which is preliminary data.</text>
</comment>
<name>X1L5M4_9ZZZZ</name>
<protein>
    <submittedName>
        <fullName evidence="1">Uncharacterized protein</fullName>
    </submittedName>
</protein>